<dbReference type="Gene3D" id="3.30.420.10">
    <property type="entry name" value="Ribonuclease H-like superfamily/Ribonuclease H"/>
    <property type="match status" value="1"/>
</dbReference>
<organism evidence="2 3">
    <name type="scientific">Gemmatimonas aurantiaca (strain DSM 14586 / JCM 11422 / NBRC 100505 / T-27)</name>
    <dbReference type="NCBI Taxonomy" id="379066"/>
    <lineage>
        <taxon>Bacteria</taxon>
        <taxon>Pseudomonadati</taxon>
        <taxon>Gemmatimonadota</taxon>
        <taxon>Gemmatimonadia</taxon>
        <taxon>Gemmatimonadales</taxon>
        <taxon>Gemmatimonadaceae</taxon>
        <taxon>Gemmatimonas</taxon>
    </lineage>
</organism>
<dbReference type="STRING" id="379066.GAU_1501"/>
<sequence length="295" mass="33603">MSSRANCRVARARPAMRQVATTLVTQHGLSVVRACRIAGLARAAYYTPLSDRVERDAEVIAALTTLAAARPRWGFWKCFDRLRLDGHGWNWKRVHRVYCALRLNLPRRTKRRLPQRVQQPLDAPPQLNHTRALDFMHDMLYDGRRFRTLNVLDEGNREALAIEVSTSLPGTRVVSVLEQLLAIHGAPCTIRCDNGPELISHALTTWCEQHGVRLQHIQPGKPNQNAYIERFNRTYRREVLDAYIFASLAQVRAETETWLMTYNTERPHDSLGGVPPLIFLPRPTTPSESSLQLSA</sequence>
<dbReference type="GO" id="GO:0015074">
    <property type="term" value="P:DNA integration"/>
    <property type="evidence" value="ECO:0007669"/>
    <property type="project" value="InterPro"/>
</dbReference>
<dbReference type="HOGENOM" id="CLU_027402_31_0_0"/>
<dbReference type="InterPro" id="IPR001584">
    <property type="entry name" value="Integrase_cat-core"/>
</dbReference>
<proteinExistence type="predicted"/>
<dbReference type="eggNOG" id="COG2801">
    <property type="taxonomic scope" value="Bacteria"/>
</dbReference>
<protein>
    <submittedName>
        <fullName evidence="2">Putative transposase orfB for insertion sequence element</fullName>
    </submittedName>
</protein>
<accession>C1A8I3</accession>
<name>C1A8I3_GEMAT</name>
<dbReference type="EMBL" id="AP009153">
    <property type="protein sequence ID" value="BAH38543.1"/>
    <property type="molecule type" value="Genomic_DNA"/>
</dbReference>
<gene>
    <name evidence="2" type="ordered locus">GAU_1501</name>
</gene>
<keyword evidence="3" id="KW-1185">Reference proteome</keyword>
<dbReference type="InterPro" id="IPR048020">
    <property type="entry name" value="Transpos_IS3"/>
</dbReference>
<reference evidence="3" key="1">
    <citation type="submission" date="2006-03" db="EMBL/GenBank/DDBJ databases">
        <title>Complete genome sequence of Gemmatimonas aurantiaca T-27 that represents a novel phylum Gemmatimonadetes.</title>
        <authorList>
            <person name="Takasaki K."/>
            <person name="Ichikawa N."/>
            <person name="Miura H."/>
            <person name="Matsushita S."/>
            <person name="Watanabe Y."/>
            <person name="Oguchi A."/>
            <person name="Ankai A."/>
            <person name="Yashiro I."/>
            <person name="Takahashi M."/>
            <person name="Terui Y."/>
            <person name="Fukui S."/>
            <person name="Yokoyama H."/>
            <person name="Tanikawa S."/>
            <person name="Hanada S."/>
            <person name="Kamagata Y."/>
            <person name="Fujita N."/>
        </authorList>
    </citation>
    <scope>NUCLEOTIDE SEQUENCE [LARGE SCALE GENOMIC DNA]</scope>
    <source>
        <strain evidence="3">T-27 / DSM 14586 / JCM 11422 / NBRC 100505</strain>
    </source>
</reference>
<dbReference type="Pfam" id="PF13683">
    <property type="entry name" value="rve_3"/>
    <property type="match status" value="1"/>
</dbReference>
<dbReference type="PANTHER" id="PTHR47515:SF2">
    <property type="entry name" value="INTEGRASE CORE DOMAIN PROTEIN"/>
    <property type="match status" value="1"/>
</dbReference>
<dbReference type="PROSITE" id="PS50994">
    <property type="entry name" value="INTEGRASE"/>
    <property type="match status" value="1"/>
</dbReference>
<dbReference type="NCBIfam" id="NF033516">
    <property type="entry name" value="transpos_IS3"/>
    <property type="match status" value="1"/>
</dbReference>
<dbReference type="GO" id="GO:0003676">
    <property type="term" value="F:nucleic acid binding"/>
    <property type="evidence" value="ECO:0007669"/>
    <property type="project" value="InterPro"/>
</dbReference>
<dbReference type="InterPro" id="IPR036397">
    <property type="entry name" value="RNaseH_sf"/>
</dbReference>
<evidence type="ECO:0000313" key="3">
    <source>
        <dbReference type="Proteomes" id="UP000002209"/>
    </source>
</evidence>
<dbReference type="AlphaFoldDB" id="C1A8I3"/>
<dbReference type="InterPro" id="IPR012337">
    <property type="entry name" value="RNaseH-like_sf"/>
</dbReference>
<dbReference type="SUPFAM" id="SSF53098">
    <property type="entry name" value="Ribonuclease H-like"/>
    <property type="match status" value="1"/>
</dbReference>
<dbReference type="Proteomes" id="UP000002209">
    <property type="component" value="Chromosome"/>
</dbReference>
<evidence type="ECO:0000313" key="2">
    <source>
        <dbReference type="EMBL" id="BAH38543.1"/>
    </source>
</evidence>
<feature type="domain" description="Integrase catalytic" evidence="1">
    <location>
        <begin position="121"/>
        <end position="283"/>
    </location>
</feature>
<dbReference type="KEGG" id="gau:GAU_1501"/>
<dbReference type="PANTHER" id="PTHR47515">
    <property type="entry name" value="LOW CALCIUM RESPONSE LOCUS PROTEIN T"/>
    <property type="match status" value="1"/>
</dbReference>
<evidence type="ECO:0000259" key="1">
    <source>
        <dbReference type="PROSITE" id="PS50994"/>
    </source>
</evidence>